<dbReference type="PANTHER" id="PTHR10252:SF54">
    <property type="entry name" value="CHROMATIN ACCESSIBILITY COMPLEX PROTEIN 1"/>
    <property type="match status" value="1"/>
</dbReference>
<keyword evidence="6" id="KW-1185">Reference proteome</keyword>
<dbReference type="SUPFAM" id="SSF47113">
    <property type="entry name" value="Histone-fold"/>
    <property type="match status" value="1"/>
</dbReference>
<dbReference type="GO" id="GO:0000976">
    <property type="term" value="F:transcription cis-regulatory region binding"/>
    <property type="evidence" value="ECO:0007669"/>
    <property type="project" value="TreeGrafter"/>
</dbReference>
<name>A0A484KLV5_9ASTE</name>
<keyword evidence="2" id="KW-0539">Nucleus</keyword>
<dbReference type="GO" id="GO:0046982">
    <property type="term" value="F:protein heterodimerization activity"/>
    <property type="evidence" value="ECO:0007669"/>
    <property type="project" value="InterPro"/>
</dbReference>
<dbReference type="AlphaFoldDB" id="A0A484KLV5"/>
<dbReference type="InterPro" id="IPR050568">
    <property type="entry name" value="Transcr_DNA_Rep_Reg"/>
</dbReference>
<evidence type="ECO:0000313" key="6">
    <source>
        <dbReference type="Proteomes" id="UP000595140"/>
    </source>
</evidence>
<accession>A0A484KLV5</accession>
<proteinExistence type="predicted"/>
<evidence type="ECO:0000256" key="1">
    <source>
        <dbReference type="ARBA" id="ARBA00004123"/>
    </source>
</evidence>
<evidence type="ECO:0000256" key="2">
    <source>
        <dbReference type="ARBA" id="ARBA00023242"/>
    </source>
</evidence>
<dbReference type="PANTHER" id="PTHR10252">
    <property type="entry name" value="HISTONE-LIKE TRANSCRIPTION FACTOR CCAAT-RELATED"/>
    <property type="match status" value="1"/>
</dbReference>
<evidence type="ECO:0000256" key="3">
    <source>
        <dbReference type="SAM" id="MobiDB-lite"/>
    </source>
</evidence>
<dbReference type="Gene3D" id="1.10.20.10">
    <property type="entry name" value="Histone, subunit A"/>
    <property type="match status" value="1"/>
</dbReference>
<gene>
    <name evidence="5" type="ORF">CCAM_LOCUS8499</name>
</gene>
<reference evidence="5 6" key="1">
    <citation type="submission" date="2018-04" db="EMBL/GenBank/DDBJ databases">
        <authorList>
            <person name="Vogel A."/>
        </authorList>
    </citation>
    <scope>NUCLEOTIDE SEQUENCE [LARGE SCALE GENOMIC DNA]</scope>
</reference>
<evidence type="ECO:0000259" key="4">
    <source>
        <dbReference type="Pfam" id="PF00808"/>
    </source>
</evidence>
<dbReference type="EMBL" id="OOIL02000559">
    <property type="protein sequence ID" value="VFQ66723.1"/>
    <property type="molecule type" value="Genomic_DNA"/>
</dbReference>
<dbReference type="GO" id="GO:0006355">
    <property type="term" value="P:regulation of DNA-templated transcription"/>
    <property type="evidence" value="ECO:0007669"/>
    <property type="project" value="TreeGrafter"/>
</dbReference>
<organism evidence="5 6">
    <name type="scientific">Cuscuta campestris</name>
    <dbReference type="NCBI Taxonomy" id="132261"/>
    <lineage>
        <taxon>Eukaryota</taxon>
        <taxon>Viridiplantae</taxon>
        <taxon>Streptophyta</taxon>
        <taxon>Embryophyta</taxon>
        <taxon>Tracheophyta</taxon>
        <taxon>Spermatophyta</taxon>
        <taxon>Magnoliopsida</taxon>
        <taxon>eudicotyledons</taxon>
        <taxon>Gunneridae</taxon>
        <taxon>Pentapetalae</taxon>
        <taxon>asterids</taxon>
        <taxon>lamiids</taxon>
        <taxon>Solanales</taxon>
        <taxon>Convolvulaceae</taxon>
        <taxon>Cuscuteae</taxon>
        <taxon>Cuscuta</taxon>
        <taxon>Cuscuta subgen. Grammica</taxon>
        <taxon>Cuscuta sect. Cleistogrammica</taxon>
    </lineage>
</organism>
<evidence type="ECO:0000313" key="5">
    <source>
        <dbReference type="EMBL" id="VFQ66723.1"/>
    </source>
</evidence>
<dbReference type="Pfam" id="PF00808">
    <property type="entry name" value="CBFD_NFYB_HMF"/>
    <property type="match status" value="1"/>
</dbReference>
<dbReference type="InterPro" id="IPR009072">
    <property type="entry name" value="Histone-fold"/>
</dbReference>
<dbReference type="InterPro" id="IPR003958">
    <property type="entry name" value="CBFA_NFYB_domain"/>
</dbReference>
<sequence length="133" mass="15001">MAEEHRKEHSSEETARLQIPTGKVKKIMKLDKDVKKVNPEALFLISTSTELFLKLLAEKCVEVAVQKKRKTVNLEILMAGVKRHRPTSGFLLDSLPQPSEPAHRPPKGSRNRTKDKPVSAGTRKIDAFFLKCT</sequence>
<feature type="domain" description="Transcription factor CBF/NF-Y/archaeal histone" evidence="4">
    <location>
        <begin position="18"/>
        <end position="75"/>
    </location>
</feature>
<dbReference type="GO" id="GO:0005634">
    <property type="term" value="C:nucleus"/>
    <property type="evidence" value="ECO:0007669"/>
    <property type="project" value="UniProtKB-SubCell"/>
</dbReference>
<comment type="subcellular location">
    <subcellularLocation>
        <location evidence="1">Nucleus</location>
    </subcellularLocation>
</comment>
<dbReference type="CDD" id="cd22929">
    <property type="entry name" value="HFD_POLE4-like"/>
    <property type="match status" value="1"/>
</dbReference>
<protein>
    <recommendedName>
        <fullName evidence="4">Transcription factor CBF/NF-Y/archaeal histone domain-containing protein</fullName>
    </recommendedName>
</protein>
<feature type="region of interest" description="Disordered" evidence="3">
    <location>
        <begin position="87"/>
        <end position="122"/>
    </location>
</feature>
<dbReference type="OrthoDB" id="636685at2759"/>
<dbReference type="Proteomes" id="UP000595140">
    <property type="component" value="Unassembled WGS sequence"/>
</dbReference>